<feature type="transmembrane region" description="Helical" evidence="1">
    <location>
        <begin position="401"/>
        <end position="419"/>
    </location>
</feature>
<dbReference type="Gene3D" id="3.30.70.1320">
    <property type="entry name" value="Multidrug efflux transporter AcrB pore domain like"/>
    <property type="match status" value="1"/>
</dbReference>
<dbReference type="Proteomes" id="UP001239462">
    <property type="component" value="Unassembled WGS sequence"/>
</dbReference>
<keyword evidence="1" id="KW-0472">Membrane</keyword>
<dbReference type="PANTHER" id="PTHR32063:SF18">
    <property type="entry name" value="CATION EFFLUX SYSTEM PROTEIN"/>
    <property type="match status" value="1"/>
</dbReference>
<dbReference type="EMBL" id="JASZZN010000002">
    <property type="protein sequence ID" value="MDM4014468.1"/>
    <property type="molecule type" value="Genomic_DNA"/>
</dbReference>
<evidence type="ECO:0000313" key="2">
    <source>
        <dbReference type="EMBL" id="MDM4014468.1"/>
    </source>
</evidence>
<dbReference type="RefSeq" id="WP_289162214.1">
    <property type="nucleotide sequence ID" value="NZ_JASZZN010000002.1"/>
</dbReference>
<feature type="transmembrane region" description="Helical" evidence="1">
    <location>
        <begin position="899"/>
        <end position="919"/>
    </location>
</feature>
<dbReference type="Gene3D" id="3.30.70.1430">
    <property type="entry name" value="Multidrug efflux transporter AcrB pore domain"/>
    <property type="match status" value="2"/>
</dbReference>
<dbReference type="Pfam" id="PF00873">
    <property type="entry name" value="ACR_tran"/>
    <property type="match status" value="1"/>
</dbReference>
<dbReference type="SUPFAM" id="SSF82866">
    <property type="entry name" value="Multidrug efflux transporter AcrB transmembrane domain"/>
    <property type="match status" value="2"/>
</dbReference>
<feature type="transmembrane region" description="Helical" evidence="1">
    <location>
        <begin position="925"/>
        <end position="951"/>
    </location>
</feature>
<feature type="transmembrane region" description="Helical" evidence="1">
    <location>
        <begin position="998"/>
        <end position="1024"/>
    </location>
</feature>
<evidence type="ECO:0000313" key="3">
    <source>
        <dbReference type="Proteomes" id="UP001239462"/>
    </source>
</evidence>
<feature type="transmembrane region" description="Helical" evidence="1">
    <location>
        <begin position="341"/>
        <end position="362"/>
    </location>
</feature>
<reference evidence="2 3" key="1">
    <citation type="submission" date="2023-06" db="EMBL/GenBank/DDBJ databases">
        <title>Roseiconus lacunae JC819 isolated from Gulf of Mannar region, Tamil Nadu.</title>
        <authorList>
            <person name="Pk S."/>
            <person name="Ch S."/>
            <person name="Ch V.R."/>
        </authorList>
    </citation>
    <scope>NUCLEOTIDE SEQUENCE [LARGE SCALE GENOMIC DNA]</scope>
    <source>
        <strain evidence="2 3">JC819</strain>
    </source>
</reference>
<keyword evidence="1" id="KW-0812">Transmembrane</keyword>
<keyword evidence="1" id="KW-1133">Transmembrane helix</keyword>
<dbReference type="Gene3D" id="1.20.1640.10">
    <property type="entry name" value="Multidrug efflux transporter AcrB transmembrane domain"/>
    <property type="match status" value="2"/>
</dbReference>
<dbReference type="PRINTS" id="PR00702">
    <property type="entry name" value="ACRIFLAVINRP"/>
</dbReference>
<dbReference type="Gene3D" id="3.30.2090.10">
    <property type="entry name" value="Multidrug efflux transporter AcrB TolC docking domain, DN and DC subdomains"/>
    <property type="match status" value="2"/>
</dbReference>
<proteinExistence type="predicted"/>
<dbReference type="Gene3D" id="3.30.70.1440">
    <property type="entry name" value="Multidrug efflux transporter AcrB pore domain"/>
    <property type="match status" value="1"/>
</dbReference>
<dbReference type="PANTHER" id="PTHR32063">
    <property type="match status" value="1"/>
</dbReference>
<comment type="caution">
    <text evidence="2">The sequence shown here is derived from an EMBL/GenBank/DDBJ whole genome shotgun (WGS) entry which is preliminary data.</text>
</comment>
<evidence type="ECO:0000256" key="1">
    <source>
        <dbReference type="SAM" id="Phobius"/>
    </source>
</evidence>
<feature type="transmembrane region" description="Helical" evidence="1">
    <location>
        <begin position="369"/>
        <end position="389"/>
    </location>
</feature>
<feature type="transmembrane region" description="Helical" evidence="1">
    <location>
        <begin position="972"/>
        <end position="992"/>
    </location>
</feature>
<name>A0ABT7PDQ0_9BACT</name>
<accession>A0ABT7PDQ0</accession>
<dbReference type="InterPro" id="IPR001036">
    <property type="entry name" value="Acrflvin-R"/>
</dbReference>
<sequence length="1054" mass="114400">MSRSGRPGRITTLFYRHPRALMLVIGLVVVAGLTSYAILPRMEDPVIGQRAALISTRMPGADAKRVEVLLTEPIEDRLQEVEEIKKITSESRPGISTIQIELREEVIETDEVWSEVRSKVNDVLPALPVESQRPVFDELKVRAYAMIIEVCWERPEPPPWSVLRRYAKHLEDGLQAVKGTEIVDRFADPGEQITIELDPDLVADLGLDARDVAVALGQFDAKNAAGVLRTGDQNVVLEMANQFEQSDRIGETMVRVGADGELIRLSDLATITRGVPSPLSRMAKVDGKPAVSLGVMVRPLERLDIWRPKAEQVIAAFQQELPAGIGVSISLDQSRYVSARLGSLTTNLVIGVIAVMAVVFFLMGWRSAIVVAAALPLSMLTVLFGLRVLEIPIHQMSVTGLIIALGLLIDNAIVAVDEVTAAIKSGKSRIRAVGEMVRHLALPLTGSTVTTMLAFAPLAMMPGNAGEFVGSIAVSVILAITASLFFALTIIPVFAARFAAFSVGESTQPVGTLRGWVRYGFTSRRMAHRYRQVLDWLLTKPTRALLVSLVLPVIGFYVATRLPEQFFPPADRDQFHIQLELPVDASLAATERAADRLSELLRQAGALHVSWYFGESAPTFYYNVIGNRRGVPNFANAIVRMESIEGMREVLQTLQARADRLLPEARVLVRQLEQGPPFDAPIEIRLFGPDLERLAELGDEVRLALARAPDVIHTKAQLNETLATVSFDVRQTEARLAGLGPEGISRQLFGLLEGVEAGSVLEDTERIPVVVRVREQDRSRLQAIHSLQLGTTGGERIPIESVVDVSLANEVAVIPRMNRRRMNLISGFLRAGTLPSVSLERFQDNLKQVGFELPAGYSIEYGGEASQRNDAVGQLMANTGVLIVLMVASLVLSFGSFRYAATILAVAVFSCGLGMIGLWGGGYPFGFMAIIGIMGLVGVAINDSIVVLAALQQASQEGWLTVGKTVDVVIHCTRHVVATTLTTIAGFMPLIVDGGEFWPPLAIAIAGGVSGATLLALCFVPAVFQLVEAQKQRQGMTKRLVADDSRPLGSALAS</sequence>
<dbReference type="SUPFAM" id="SSF82714">
    <property type="entry name" value="Multidrug efflux transporter AcrB TolC docking domain, DN and DC subdomains"/>
    <property type="match status" value="2"/>
</dbReference>
<feature type="transmembrane region" description="Helical" evidence="1">
    <location>
        <begin position="440"/>
        <end position="460"/>
    </location>
</feature>
<dbReference type="SUPFAM" id="SSF82693">
    <property type="entry name" value="Multidrug efflux transporter AcrB pore domain, PN1, PN2, PC1 and PC2 subdomains"/>
    <property type="match status" value="2"/>
</dbReference>
<feature type="transmembrane region" description="Helical" evidence="1">
    <location>
        <begin position="20"/>
        <end position="39"/>
    </location>
</feature>
<feature type="transmembrane region" description="Helical" evidence="1">
    <location>
        <begin position="875"/>
        <end position="892"/>
    </location>
</feature>
<dbReference type="InterPro" id="IPR027463">
    <property type="entry name" value="AcrB_DN_DC_subdom"/>
</dbReference>
<feature type="transmembrane region" description="Helical" evidence="1">
    <location>
        <begin position="533"/>
        <end position="559"/>
    </location>
</feature>
<keyword evidence="3" id="KW-1185">Reference proteome</keyword>
<feature type="transmembrane region" description="Helical" evidence="1">
    <location>
        <begin position="472"/>
        <end position="496"/>
    </location>
</feature>
<organism evidence="2 3">
    <name type="scientific">Roseiconus lacunae</name>
    <dbReference type="NCBI Taxonomy" id="2605694"/>
    <lineage>
        <taxon>Bacteria</taxon>
        <taxon>Pseudomonadati</taxon>
        <taxon>Planctomycetota</taxon>
        <taxon>Planctomycetia</taxon>
        <taxon>Pirellulales</taxon>
        <taxon>Pirellulaceae</taxon>
        <taxon>Roseiconus</taxon>
    </lineage>
</organism>
<gene>
    <name evidence="2" type="ORF">QTN89_03420</name>
</gene>
<protein>
    <submittedName>
        <fullName evidence="2">Efflux RND transporter permease subunit</fullName>
    </submittedName>
</protein>